<dbReference type="Gene3D" id="1.25.40.20">
    <property type="entry name" value="Ankyrin repeat-containing domain"/>
    <property type="match status" value="2"/>
</dbReference>
<evidence type="ECO:0000313" key="3">
    <source>
        <dbReference type="EMBL" id="KWX15704.1"/>
    </source>
</evidence>
<comment type="caution">
    <text evidence="3">The sequence shown here is derived from an EMBL/GenBank/DDBJ whole genome shotgun (WGS) entry which is preliminary data.</text>
</comment>
<feature type="coiled-coil region" evidence="1">
    <location>
        <begin position="407"/>
        <end position="469"/>
    </location>
</feature>
<dbReference type="SUPFAM" id="SSF48403">
    <property type="entry name" value="Ankyrin repeat"/>
    <property type="match status" value="2"/>
</dbReference>
<dbReference type="Pfam" id="PF12796">
    <property type="entry name" value="Ank_2"/>
    <property type="match status" value="1"/>
</dbReference>
<sequence>MMQKDATPTIQAPKSPLATSSSILSNRLSPNLLKDSALINAVRNNDEAQVRELERTESGLKNAQDETALMVAAANNRPIFCKILVSAEKSISNYKGQDAYMIAAQHGNVDALNALRQHFVLRTDMYNMNALDYAVISKSSAAVNLILSSQIIRQSDISHAILLANKRGLTTLENVLKSKIPASKDFPCKRCEQYLNLFACKMSVADQGVQVQVVPIISSEQDTTNKPDESSNLAEMLVKKDAEIKILKSLYYRPSITKKFDEVIMEKDAEIERLKRKLDELTSQQLLESHFSEEIERYKRECYALHTQNEELKKKLDINSKDLRSSRIQEVVAATQSGHVSPEYALLHSSGRHTPTADLYSLDAHRSSTGSSGNAKHQLRDILPSQPAVVAAVPTASRSVQVDVQWVQNYELEISALKARLNTAEEAIKRYRANYDSLYKLSAARQNAARVLKTENEALQRKITQLKDTILHITTVSNRQSLDLSNLSYKADEDGFNQDSIRLTDRGISSPQIPRCLSPTMTYSNVHQLDGSIDDPVLESRLSGMANSAVLTGSMIEAGARNTVRLSQNLYTLPNAQSIQAIAGTSIKNLAGQPSCIDHLRTSITSLSALSKNNTPSRDMPSRTSRSITPYDNRGSTHIVQPVITRTNPSLDVLQQLNTDQRLGSIAISQSTRNTNGVSVSTPRMSTDKWSGTILSPDLERRAFSTSPPRTLQYANAPVIPQNIDELTPLMIAVVECNFSKFNESISYAKQQTSTGRTALMYAVEYNRHTFVQDLIPFEAGIKDVNGRTALYHAIMTGRYRIAELLRDAEGIQVSHRSRIGNRRTELMQAVIDNDIVSVWCLASMQASLQDENGTTALMLAVKSMNIPAIEILYPMEYKLMDKENRTARDYIMLISPTATDAQREAVQATLNRNKL</sequence>
<protein>
    <submittedName>
        <fullName evidence="3">Protein 21.1</fullName>
    </submittedName>
</protein>
<dbReference type="PANTHER" id="PTHR24120:SF4">
    <property type="entry name" value="GH07239P"/>
    <property type="match status" value="1"/>
</dbReference>
<feature type="region of interest" description="Disordered" evidence="2">
    <location>
        <begin position="1"/>
        <end position="22"/>
    </location>
</feature>
<name>A0A132P074_GIAIN</name>
<organism evidence="3 4">
    <name type="scientific">Giardia duodenalis assemblage B</name>
    <dbReference type="NCBI Taxonomy" id="1394984"/>
    <lineage>
        <taxon>Eukaryota</taxon>
        <taxon>Metamonada</taxon>
        <taxon>Diplomonadida</taxon>
        <taxon>Hexamitidae</taxon>
        <taxon>Giardiinae</taxon>
        <taxon>Giardia</taxon>
    </lineage>
</organism>
<feature type="coiled-coil region" evidence="1">
    <location>
        <begin position="264"/>
        <end position="315"/>
    </location>
</feature>
<dbReference type="Proteomes" id="UP000070089">
    <property type="component" value="Unassembled WGS sequence"/>
</dbReference>
<proteinExistence type="predicted"/>
<evidence type="ECO:0000256" key="2">
    <source>
        <dbReference type="SAM" id="MobiDB-lite"/>
    </source>
</evidence>
<gene>
    <name evidence="3" type="ORF">QR46_0286</name>
</gene>
<evidence type="ECO:0000313" key="4">
    <source>
        <dbReference type="Proteomes" id="UP000070089"/>
    </source>
</evidence>
<keyword evidence="1" id="KW-0175">Coiled coil</keyword>
<evidence type="ECO:0000256" key="1">
    <source>
        <dbReference type="SAM" id="Coils"/>
    </source>
</evidence>
<dbReference type="EMBL" id="JXTI01000004">
    <property type="protein sequence ID" value="KWX15704.1"/>
    <property type="molecule type" value="Genomic_DNA"/>
</dbReference>
<feature type="region of interest" description="Disordered" evidence="2">
    <location>
        <begin position="610"/>
        <end position="635"/>
    </location>
</feature>
<dbReference type="AlphaFoldDB" id="A0A132P074"/>
<dbReference type="InterPro" id="IPR036770">
    <property type="entry name" value="Ankyrin_rpt-contain_sf"/>
</dbReference>
<dbReference type="OrthoDB" id="341259at2759"/>
<dbReference type="PANTHER" id="PTHR24120">
    <property type="entry name" value="GH07239P"/>
    <property type="match status" value="1"/>
</dbReference>
<reference evidence="3 4" key="1">
    <citation type="journal article" date="2015" name="Mol. Biochem. Parasitol.">
        <title>Identification of polymorphic genes for use in assemblage B genotyping assays through comparative genomics of multiple assemblage B Giardia duodenalis isolates.</title>
        <authorList>
            <person name="Wielinga C."/>
            <person name="Thompson R.C."/>
            <person name="Monis P."/>
            <person name="Ryan U."/>
        </authorList>
    </citation>
    <scope>NUCLEOTIDE SEQUENCE [LARGE SCALE GENOMIC DNA]</scope>
    <source>
        <strain evidence="3 4">BAH15c1</strain>
    </source>
</reference>
<dbReference type="VEuPathDB" id="GiardiaDB:QR46_0286"/>
<accession>A0A132P074</accession>
<dbReference type="InterPro" id="IPR002110">
    <property type="entry name" value="Ankyrin_rpt"/>
</dbReference>
<dbReference type="SMART" id="SM00248">
    <property type="entry name" value="ANK"/>
    <property type="match status" value="7"/>
</dbReference>